<gene>
    <name evidence="2" type="ORF">NY98_22485</name>
</gene>
<protein>
    <submittedName>
        <fullName evidence="2">Uncharacterized protein</fullName>
    </submittedName>
</protein>
<feature type="compositionally biased region" description="Polar residues" evidence="1">
    <location>
        <begin position="85"/>
        <end position="98"/>
    </location>
</feature>
<dbReference type="AlphaFoldDB" id="A0AB34SRX7"/>
<dbReference type="EMBL" id="JSEY02000043">
    <property type="protein sequence ID" value="KKW48988.1"/>
    <property type="molecule type" value="Genomic_DNA"/>
</dbReference>
<accession>A0AB34SRX7</accession>
<evidence type="ECO:0000313" key="3">
    <source>
        <dbReference type="Proteomes" id="UP000030585"/>
    </source>
</evidence>
<evidence type="ECO:0000256" key="1">
    <source>
        <dbReference type="SAM" id="MobiDB-lite"/>
    </source>
</evidence>
<evidence type="ECO:0000313" key="2">
    <source>
        <dbReference type="EMBL" id="KKW48988.1"/>
    </source>
</evidence>
<name>A0AB34SRX7_XANCI</name>
<feature type="region of interest" description="Disordered" evidence="1">
    <location>
        <begin position="69"/>
        <end position="98"/>
    </location>
</feature>
<sequence length="98" mass="10498">MRAPRSTGGDTTLTFDGRQANQLEPLACARLIEQQIAIISYSAVRPYAKPMRKADPSFVPAVATAHASRSVSVSHGAMRAPRSTGGDTTPNFERLQAN</sequence>
<proteinExistence type="predicted"/>
<organism evidence="2 3">
    <name type="scientific">Xanthomonas citri pv. fuscans</name>
    <dbReference type="NCBI Taxonomy" id="366649"/>
    <lineage>
        <taxon>Bacteria</taxon>
        <taxon>Pseudomonadati</taxon>
        <taxon>Pseudomonadota</taxon>
        <taxon>Gammaproteobacteria</taxon>
        <taxon>Lysobacterales</taxon>
        <taxon>Lysobacteraceae</taxon>
        <taxon>Xanthomonas</taxon>
    </lineage>
</organism>
<comment type="caution">
    <text evidence="2">The sequence shown here is derived from an EMBL/GenBank/DDBJ whole genome shotgun (WGS) entry which is preliminary data.</text>
</comment>
<reference evidence="3" key="1">
    <citation type="submission" date="2015-04" db="EMBL/GenBank/DDBJ databases">
        <title>Genome sequencing of pathogens of bean.</title>
        <authorList>
            <person name="Harrison J."/>
            <person name="Aritua V."/>
            <person name="Sapp M."/>
            <person name="Smith J."/>
            <person name="Studholme D.J."/>
        </authorList>
    </citation>
    <scope>NUCLEOTIDE SEQUENCE [LARGE SCALE GENOMIC DNA]</scope>
    <source>
        <strain evidence="3">NCPPB 1058</strain>
    </source>
</reference>
<dbReference type="Proteomes" id="UP000030585">
    <property type="component" value="Unassembled WGS sequence"/>
</dbReference>